<evidence type="ECO:0000313" key="1">
    <source>
        <dbReference type="EMBL" id="EKX34058.1"/>
    </source>
</evidence>
<keyword evidence="3" id="KW-1185">Reference proteome</keyword>
<dbReference type="EnsemblProtists" id="EKX34058">
    <property type="protein sequence ID" value="EKX34058"/>
    <property type="gene ID" value="GUITHDRAFT_119729"/>
</dbReference>
<reference evidence="1 3" key="1">
    <citation type="journal article" date="2012" name="Nature">
        <title>Algal genomes reveal evolutionary mosaicism and the fate of nucleomorphs.</title>
        <authorList>
            <consortium name="DOE Joint Genome Institute"/>
            <person name="Curtis B.A."/>
            <person name="Tanifuji G."/>
            <person name="Burki F."/>
            <person name="Gruber A."/>
            <person name="Irimia M."/>
            <person name="Maruyama S."/>
            <person name="Arias M.C."/>
            <person name="Ball S.G."/>
            <person name="Gile G.H."/>
            <person name="Hirakawa Y."/>
            <person name="Hopkins J.F."/>
            <person name="Kuo A."/>
            <person name="Rensing S.A."/>
            <person name="Schmutz J."/>
            <person name="Symeonidi A."/>
            <person name="Elias M."/>
            <person name="Eveleigh R.J."/>
            <person name="Herman E.K."/>
            <person name="Klute M.J."/>
            <person name="Nakayama T."/>
            <person name="Obornik M."/>
            <person name="Reyes-Prieto A."/>
            <person name="Armbrust E.V."/>
            <person name="Aves S.J."/>
            <person name="Beiko R.G."/>
            <person name="Coutinho P."/>
            <person name="Dacks J.B."/>
            <person name="Durnford D.G."/>
            <person name="Fast N.M."/>
            <person name="Green B.R."/>
            <person name="Grisdale C.J."/>
            <person name="Hempel F."/>
            <person name="Henrissat B."/>
            <person name="Hoppner M.P."/>
            <person name="Ishida K."/>
            <person name="Kim E."/>
            <person name="Koreny L."/>
            <person name="Kroth P.G."/>
            <person name="Liu Y."/>
            <person name="Malik S.B."/>
            <person name="Maier U.G."/>
            <person name="McRose D."/>
            <person name="Mock T."/>
            <person name="Neilson J.A."/>
            <person name="Onodera N.T."/>
            <person name="Poole A.M."/>
            <person name="Pritham E.J."/>
            <person name="Richards T.A."/>
            <person name="Rocap G."/>
            <person name="Roy S.W."/>
            <person name="Sarai C."/>
            <person name="Schaack S."/>
            <person name="Shirato S."/>
            <person name="Slamovits C.H."/>
            <person name="Spencer D.F."/>
            <person name="Suzuki S."/>
            <person name="Worden A.Z."/>
            <person name="Zauner S."/>
            <person name="Barry K."/>
            <person name="Bell C."/>
            <person name="Bharti A.K."/>
            <person name="Crow J.A."/>
            <person name="Grimwood J."/>
            <person name="Kramer R."/>
            <person name="Lindquist E."/>
            <person name="Lucas S."/>
            <person name="Salamov A."/>
            <person name="McFadden G.I."/>
            <person name="Lane C.E."/>
            <person name="Keeling P.J."/>
            <person name="Gray M.W."/>
            <person name="Grigoriev I.V."/>
            <person name="Archibald J.M."/>
        </authorList>
    </citation>
    <scope>NUCLEOTIDE SEQUENCE</scope>
    <source>
        <strain evidence="1 3">CCMP2712</strain>
    </source>
</reference>
<evidence type="ECO:0000313" key="2">
    <source>
        <dbReference type="EnsemblProtists" id="EKX34058"/>
    </source>
</evidence>
<sequence length="220" mass="25174">MQETHKKISSTTDMAYVHQETWVRFGTNGIGISDHQNHYSNGVKVGNWVENQYGDALKETNHGRQPLDMRTTTQADFIARTADPDANKKPTTIGNVSNVQMGQQREGEEETRQMISTYDLSISQVQGPKRVDTVLWSGVTKVDRNIPQGVHERSSLLEKKKAEWKAAKESTWQTAYSKQYIKPEVEGERDTRGILKLRKDDVNFCHDKRQHLAMGLREPY</sequence>
<dbReference type="AlphaFoldDB" id="L1ICU4"/>
<dbReference type="Proteomes" id="UP000011087">
    <property type="component" value="Unassembled WGS sequence"/>
</dbReference>
<dbReference type="OrthoDB" id="186965at2759"/>
<evidence type="ECO:0000313" key="3">
    <source>
        <dbReference type="Proteomes" id="UP000011087"/>
    </source>
</evidence>
<dbReference type="GeneID" id="17290816"/>
<accession>L1ICU4</accession>
<dbReference type="PaxDb" id="55529-EKX34058"/>
<dbReference type="EMBL" id="JH993120">
    <property type="protein sequence ID" value="EKX34058.1"/>
    <property type="molecule type" value="Genomic_DNA"/>
</dbReference>
<gene>
    <name evidence="1" type="ORF">GUITHDRAFT_119729</name>
</gene>
<dbReference type="HOGENOM" id="CLU_1258173_0_0_1"/>
<protein>
    <submittedName>
        <fullName evidence="1 2">Uncharacterized protein</fullName>
    </submittedName>
</protein>
<proteinExistence type="predicted"/>
<organism evidence="1">
    <name type="scientific">Guillardia theta (strain CCMP2712)</name>
    <name type="common">Cryptophyte</name>
    <dbReference type="NCBI Taxonomy" id="905079"/>
    <lineage>
        <taxon>Eukaryota</taxon>
        <taxon>Cryptophyceae</taxon>
        <taxon>Pyrenomonadales</taxon>
        <taxon>Geminigeraceae</taxon>
        <taxon>Guillardia</taxon>
    </lineage>
</organism>
<dbReference type="RefSeq" id="XP_005821038.1">
    <property type="nucleotide sequence ID" value="XM_005820981.1"/>
</dbReference>
<reference evidence="2" key="3">
    <citation type="submission" date="2016-03" db="UniProtKB">
        <authorList>
            <consortium name="EnsemblProtists"/>
        </authorList>
    </citation>
    <scope>IDENTIFICATION</scope>
</reference>
<dbReference type="KEGG" id="gtt:GUITHDRAFT_119729"/>
<name>L1ICU4_GUITC</name>
<reference evidence="3" key="2">
    <citation type="submission" date="2012-11" db="EMBL/GenBank/DDBJ databases">
        <authorList>
            <person name="Kuo A."/>
            <person name="Curtis B.A."/>
            <person name="Tanifuji G."/>
            <person name="Burki F."/>
            <person name="Gruber A."/>
            <person name="Irimia M."/>
            <person name="Maruyama S."/>
            <person name="Arias M.C."/>
            <person name="Ball S.G."/>
            <person name="Gile G.H."/>
            <person name="Hirakawa Y."/>
            <person name="Hopkins J.F."/>
            <person name="Rensing S.A."/>
            <person name="Schmutz J."/>
            <person name="Symeonidi A."/>
            <person name="Elias M."/>
            <person name="Eveleigh R.J."/>
            <person name="Herman E.K."/>
            <person name="Klute M.J."/>
            <person name="Nakayama T."/>
            <person name="Obornik M."/>
            <person name="Reyes-Prieto A."/>
            <person name="Armbrust E.V."/>
            <person name="Aves S.J."/>
            <person name="Beiko R.G."/>
            <person name="Coutinho P."/>
            <person name="Dacks J.B."/>
            <person name="Durnford D.G."/>
            <person name="Fast N.M."/>
            <person name="Green B.R."/>
            <person name="Grisdale C."/>
            <person name="Hempe F."/>
            <person name="Henrissat B."/>
            <person name="Hoppner M.P."/>
            <person name="Ishida K.-I."/>
            <person name="Kim E."/>
            <person name="Koreny L."/>
            <person name="Kroth P.G."/>
            <person name="Liu Y."/>
            <person name="Malik S.-B."/>
            <person name="Maier U.G."/>
            <person name="McRose D."/>
            <person name="Mock T."/>
            <person name="Neilson J.A."/>
            <person name="Onodera N.T."/>
            <person name="Poole A.M."/>
            <person name="Pritham E.J."/>
            <person name="Richards T.A."/>
            <person name="Rocap G."/>
            <person name="Roy S.W."/>
            <person name="Sarai C."/>
            <person name="Schaack S."/>
            <person name="Shirato S."/>
            <person name="Slamovits C.H."/>
            <person name="Spencer D.F."/>
            <person name="Suzuki S."/>
            <person name="Worden A.Z."/>
            <person name="Zauner S."/>
            <person name="Barry K."/>
            <person name="Bell C."/>
            <person name="Bharti A.K."/>
            <person name="Crow J.A."/>
            <person name="Grimwood J."/>
            <person name="Kramer R."/>
            <person name="Lindquist E."/>
            <person name="Lucas S."/>
            <person name="Salamov A."/>
            <person name="McFadden G.I."/>
            <person name="Lane C.E."/>
            <person name="Keeling P.J."/>
            <person name="Gray M.W."/>
            <person name="Grigoriev I.V."/>
            <person name="Archibald J.M."/>
        </authorList>
    </citation>
    <scope>NUCLEOTIDE SEQUENCE</scope>
    <source>
        <strain evidence="3">CCMP2712</strain>
    </source>
</reference>